<dbReference type="InterPro" id="IPR009293">
    <property type="entry name" value="UPF0478"/>
</dbReference>
<keyword evidence="4" id="KW-1185">Reference proteome</keyword>
<dbReference type="AlphaFoldDB" id="A0A919YJA8"/>
<evidence type="ECO:0000313" key="3">
    <source>
        <dbReference type="EMBL" id="GIP15422.1"/>
    </source>
</evidence>
<feature type="coiled-coil region" evidence="1">
    <location>
        <begin position="102"/>
        <end position="129"/>
    </location>
</feature>
<name>A0A919YJA8_9BACL</name>
<evidence type="ECO:0000313" key="4">
    <source>
        <dbReference type="Proteomes" id="UP000683139"/>
    </source>
</evidence>
<keyword evidence="1" id="KW-0175">Coiled coil</keyword>
<comment type="caution">
    <text evidence="3">The sequence shown here is derived from an EMBL/GenBank/DDBJ whole genome shotgun (WGS) entry which is preliminary data.</text>
</comment>
<dbReference type="Proteomes" id="UP000683139">
    <property type="component" value="Unassembled WGS sequence"/>
</dbReference>
<dbReference type="EMBL" id="BOSE01000001">
    <property type="protein sequence ID" value="GIP15422.1"/>
    <property type="molecule type" value="Genomic_DNA"/>
</dbReference>
<dbReference type="Pfam" id="PF06103">
    <property type="entry name" value="DUF948"/>
    <property type="match status" value="1"/>
</dbReference>
<dbReference type="PANTHER" id="PTHR40070:SF1">
    <property type="entry name" value="UPF0478 PROTEIN YTXG"/>
    <property type="match status" value="1"/>
</dbReference>
<evidence type="ECO:0008006" key="5">
    <source>
        <dbReference type="Google" id="ProtNLM"/>
    </source>
</evidence>
<sequence>MPLEISLLIMAAACIVFVITVLIAMRLFMLRLHVLTEKTIELQRDLNQLTQDCSKLLQTTDHTVKEIGEAVSTVNYVVGAAKGMGQSLEQTAGVMKKISGLLSQRAAQYAEQERDKRQLEDMMQWAELAMSAWQLWQTGRQKNKQPERRE</sequence>
<dbReference type="SUPFAM" id="SSF58104">
    <property type="entry name" value="Methyl-accepting chemotaxis protein (MCP) signaling domain"/>
    <property type="match status" value="1"/>
</dbReference>
<feature type="transmembrane region" description="Helical" evidence="2">
    <location>
        <begin position="6"/>
        <end position="28"/>
    </location>
</feature>
<organism evidence="3 4">
    <name type="scientific">Paenibacillus montaniterrae</name>
    <dbReference type="NCBI Taxonomy" id="429341"/>
    <lineage>
        <taxon>Bacteria</taxon>
        <taxon>Bacillati</taxon>
        <taxon>Bacillota</taxon>
        <taxon>Bacilli</taxon>
        <taxon>Bacillales</taxon>
        <taxon>Paenibacillaceae</taxon>
        <taxon>Paenibacillus</taxon>
    </lineage>
</organism>
<reference evidence="3" key="1">
    <citation type="submission" date="2021-03" db="EMBL/GenBank/DDBJ databases">
        <title>Antimicrobial resistance genes in bacteria isolated from Japanese honey, and their potential for conferring macrolide and lincosamide resistance in the American foulbrood pathogen Paenibacillus larvae.</title>
        <authorList>
            <person name="Okamoto M."/>
            <person name="Kumagai M."/>
            <person name="Kanamori H."/>
            <person name="Takamatsu D."/>
        </authorList>
    </citation>
    <scope>NUCLEOTIDE SEQUENCE</scope>
    <source>
        <strain evidence="3">J40TS1</strain>
    </source>
</reference>
<proteinExistence type="predicted"/>
<protein>
    <recommendedName>
        <fullName evidence="5">DUF948 domain-containing protein</fullName>
    </recommendedName>
</protein>
<evidence type="ECO:0000256" key="1">
    <source>
        <dbReference type="SAM" id="Coils"/>
    </source>
</evidence>
<keyword evidence="2" id="KW-1133">Transmembrane helix</keyword>
<keyword evidence="2" id="KW-0812">Transmembrane</keyword>
<gene>
    <name evidence="3" type="ORF">J40TS1_10640</name>
</gene>
<dbReference type="PANTHER" id="PTHR40070">
    <property type="entry name" value="UPF0478 PROTEIN YTXG"/>
    <property type="match status" value="1"/>
</dbReference>
<dbReference type="RefSeq" id="WP_213513632.1">
    <property type="nucleotide sequence ID" value="NZ_BOSE01000001.1"/>
</dbReference>
<accession>A0A919YJA8</accession>
<keyword evidence="2" id="KW-0472">Membrane</keyword>
<evidence type="ECO:0000256" key="2">
    <source>
        <dbReference type="SAM" id="Phobius"/>
    </source>
</evidence>